<proteinExistence type="predicted"/>
<dbReference type="Pfam" id="PF24836">
    <property type="entry name" value="NQRA_2nd"/>
    <property type="match status" value="1"/>
</dbReference>
<dbReference type="AlphaFoldDB" id="A0A0E9LS82"/>
<evidence type="ECO:0000259" key="1">
    <source>
        <dbReference type="Pfam" id="PF05896"/>
    </source>
</evidence>
<dbReference type="Proteomes" id="UP000032900">
    <property type="component" value="Unassembled WGS sequence"/>
</dbReference>
<gene>
    <name evidence="3" type="ORF">JCM15548_217</name>
</gene>
<reference evidence="3 4" key="1">
    <citation type="journal article" date="2015" name="Microbes Environ.">
        <title>Distribution and evolution of nitrogen fixation genes in the phylum bacteroidetes.</title>
        <authorList>
            <person name="Inoue J."/>
            <person name="Oshima K."/>
            <person name="Suda W."/>
            <person name="Sakamoto M."/>
            <person name="Iino T."/>
            <person name="Noda S."/>
            <person name="Hongoh Y."/>
            <person name="Hattori M."/>
            <person name="Ohkuma M."/>
        </authorList>
    </citation>
    <scope>NUCLEOTIDE SEQUENCE [LARGE SCALE GENOMIC DNA]</scope>
    <source>
        <strain evidence="3">JCM 15548</strain>
    </source>
</reference>
<name>A0A0E9LS82_9BACT</name>
<dbReference type="InterPro" id="IPR008703">
    <property type="entry name" value="NqrA"/>
</dbReference>
<dbReference type="PANTHER" id="PTHR37839:SF1">
    <property type="entry name" value="NA(+)-TRANSLOCATING NADH-QUINONE REDUCTASE SUBUNIT A"/>
    <property type="match status" value="1"/>
</dbReference>
<dbReference type="InterPro" id="IPR056148">
    <property type="entry name" value="NQRA_2nd"/>
</dbReference>
<feature type="domain" description="NqrA second alpha/beta" evidence="2">
    <location>
        <begin position="114"/>
        <end position="218"/>
    </location>
</feature>
<evidence type="ECO:0000313" key="4">
    <source>
        <dbReference type="Proteomes" id="UP000032900"/>
    </source>
</evidence>
<evidence type="ECO:0000313" key="3">
    <source>
        <dbReference type="EMBL" id="GAO28153.1"/>
    </source>
</evidence>
<dbReference type="EMBL" id="BAZW01000001">
    <property type="protein sequence ID" value="GAO28153.1"/>
    <property type="molecule type" value="Genomic_DNA"/>
</dbReference>
<dbReference type="InterPro" id="IPR056147">
    <property type="entry name" value="NQRA_N"/>
</dbReference>
<sequence>MSEVIKIKKGLDIPLAGKAETVFGQTQLPGLFAVKPIDFHGITPKVVVKEGEAVKIGTVLFYDKYHPEVKFVSPVSGTLKTVNRGERRRILEVIVENDGKDEYIDFGKADPASLDRDAIVNRLLESGAWPYLRQRPYDVIANSQETPKAIFISGFDSAPLAPDMDFVLTGQEAAFKTGIEVLKKLAPEVHLGVSNDSASKLYNSLEGVQLHTFSGPHRPGM</sequence>
<feature type="domain" description="NqrA N-terminal barrel-sandwich hybrid" evidence="1">
    <location>
        <begin position="5"/>
        <end position="97"/>
    </location>
</feature>
<dbReference type="GO" id="GO:0006814">
    <property type="term" value="P:sodium ion transport"/>
    <property type="evidence" value="ECO:0007669"/>
    <property type="project" value="InterPro"/>
</dbReference>
<evidence type="ECO:0000259" key="2">
    <source>
        <dbReference type="Pfam" id="PF24836"/>
    </source>
</evidence>
<dbReference type="PANTHER" id="PTHR37839">
    <property type="entry name" value="NA(+)-TRANSLOCATING NADH-QUINONE REDUCTASE SUBUNIT A"/>
    <property type="match status" value="1"/>
</dbReference>
<organism evidence="3 4">
    <name type="scientific">Geofilum rubicundum JCM 15548</name>
    <dbReference type="NCBI Taxonomy" id="1236989"/>
    <lineage>
        <taxon>Bacteria</taxon>
        <taxon>Pseudomonadati</taxon>
        <taxon>Bacteroidota</taxon>
        <taxon>Bacteroidia</taxon>
        <taxon>Marinilabiliales</taxon>
        <taxon>Marinilabiliaceae</taxon>
        <taxon>Geofilum</taxon>
    </lineage>
</organism>
<dbReference type="STRING" id="1236989.JCM15548_217"/>
<accession>A0A0E9LS82</accession>
<comment type="caution">
    <text evidence="3">The sequence shown here is derived from an EMBL/GenBank/DDBJ whole genome shotgun (WGS) entry which is preliminary data.</text>
</comment>
<dbReference type="GO" id="GO:0016655">
    <property type="term" value="F:oxidoreductase activity, acting on NAD(P)H, quinone or similar compound as acceptor"/>
    <property type="evidence" value="ECO:0007669"/>
    <property type="project" value="InterPro"/>
</dbReference>
<protein>
    <submittedName>
        <fullName evidence="3">Na(+)-translocating NADH-quinone reductase subunit A</fullName>
    </submittedName>
</protein>
<keyword evidence="4" id="KW-1185">Reference proteome</keyword>
<dbReference type="Pfam" id="PF05896">
    <property type="entry name" value="NQRA_N"/>
    <property type="match status" value="1"/>
</dbReference>